<reference evidence="2" key="3">
    <citation type="submission" date="2025-09" db="UniProtKB">
        <authorList>
            <consortium name="Ensembl"/>
        </authorList>
    </citation>
    <scope>IDENTIFICATION</scope>
    <source>
        <strain evidence="2">breed Abyssinian</strain>
    </source>
</reference>
<evidence type="ECO:0000313" key="3">
    <source>
        <dbReference type="Proteomes" id="UP000823872"/>
    </source>
</evidence>
<organism evidence="2 3">
    <name type="scientific">Felis catus</name>
    <name type="common">Cat</name>
    <name type="synonym">Felis silvestris catus</name>
    <dbReference type="NCBI Taxonomy" id="9685"/>
    <lineage>
        <taxon>Eukaryota</taxon>
        <taxon>Metazoa</taxon>
        <taxon>Chordata</taxon>
        <taxon>Craniata</taxon>
        <taxon>Vertebrata</taxon>
        <taxon>Euteleostomi</taxon>
        <taxon>Mammalia</taxon>
        <taxon>Eutheria</taxon>
        <taxon>Laurasiatheria</taxon>
        <taxon>Carnivora</taxon>
        <taxon>Feliformia</taxon>
        <taxon>Felidae</taxon>
        <taxon>Felinae</taxon>
        <taxon>Felis</taxon>
    </lineage>
</organism>
<proteinExistence type="predicted"/>
<feature type="region of interest" description="Disordered" evidence="1">
    <location>
        <begin position="275"/>
        <end position="328"/>
    </location>
</feature>
<sequence length="415" mass="43646">MTLSPFSLPRGQPAPVEGRSRRPRGPSTCAQQRLLPHVQVFGEPLHARALQVVPPALRLTGHLPLAACDLRRGVRRGPGAQVLVQGDVILAVVGVLTVPAEEAAVRPDVTAIHSLEAVRLWPRPAPRTAVIKVKPKVNPPKSSCGLFSVGGQGSCDLAAVLRPRDSGRPQPVRGDGGRDLDSGPLTGHALIVVAAQVVQAQSESLCVVLDHPRLLVPILRPLLLHPRRPRLFPGIRGVAVEPHELRVVHVAHGDEAGLPAAGPGHRGVEIPQGVGACWRGGAETPPDPPPHAGPGCQGEAARRAGGGGPELGRAGRSPGGVGEGRPGRAWRRVGVWGEGGQAPSLWVPRPRWAVPSLLPRRGPLLLTPHSPALVWVTARASDSSRRRVRGMTNLILGVRRECESQLVPGAGAETL</sequence>
<dbReference type="GeneTree" id="ENSGT00860000135184"/>
<evidence type="ECO:0000313" key="2">
    <source>
        <dbReference type="Ensembl" id="ENSFCTP00005042892.1"/>
    </source>
</evidence>
<gene>
    <name evidence="2" type="primary">MTHFSD</name>
</gene>
<name>A0ABI7Z9M7_FELCA</name>
<reference evidence="2" key="2">
    <citation type="submission" date="2025-08" db="UniProtKB">
        <authorList>
            <consortium name="Ensembl"/>
        </authorList>
    </citation>
    <scope>IDENTIFICATION</scope>
    <source>
        <strain evidence="2">breed Abyssinian</strain>
    </source>
</reference>
<keyword evidence="3" id="KW-1185">Reference proteome</keyword>
<dbReference type="Ensembl" id="ENSFCTT00005058413.1">
    <property type="protein sequence ID" value="ENSFCTP00005042892.1"/>
    <property type="gene ID" value="ENSFCTG00005020274.1"/>
</dbReference>
<dbReference type="Proteomes" id="UP000823872">
    <property type="component" value="Chromosome B2"/>
</dbReference>
<reference evidence="2 3" key="1">
    <citation type="submission" date="2021-02" db="EMBL/GenBank/DDBJ databases">
        <title>Safari Cat Assemblies.</title>
        <authorList>
            <person name="Bredemeyer K.R."/>
            <person name="Murphy W.J."/>
        </authorList>
    </citation>
    <scope>NUCLEOTIDE SEQUENCE [LARGE SCALE GENOMIC DNA]</scope>
</reference>
<protein>
    <submittedName>
        <fullName evidence="2">Uncharacterized protein</fullName>
    </submittedName>
</protein>
<evidence type="ECO:0000256" key="1">
    <source>
        <dbReference type="SAM" id="MobiDB-lite"/>
    </source>
</evidence>
<feature type="region of interest" description="Disordered" evidence="1">
    <location>
        <begin position="1"/>
        <end position="28"/>
    </location>
</feature>
<accession>A0ABI7Z9M7</accession>